<feature type="transmembrane region" description="Helical" evidence="1">
    <location>
        <begin position="106"/>
        <end position="125"/>
    </location>
</feature>
<evidence type="ECO:0000256" key="1">
    <source>
        <dbReference type="SAM" id="Phobius"/>
    </source>
</evidence>
<evidence type="ECO:0000313" key="4">
    <source>
        <dbReference type="Proteomes" id="UP000269265"/>
    </source>
</evidence>
<name>A0A3R8S104_9BURK</name>
<keyword evidence="1" id="KW-0472">Membrane</keyword>
<feature type="domain" description="DUF1468" evidence="2">
    <location>
        <begin position="19"/>
        <end position="152"/>
    </location>
</feature>
<dbReference type="Proteomes" id="UP000269265">
    <property type="component" value="Unassembled WGS sequence"/>
</dbReference>
<dbReference type="AlphaFoldDB" id="A0A3R8S104"/>
<keyword evidence="1" id="KW-0812">Transmembrane</keyword>
<gene>
    <name evidence="3" type="ORF">EIP75_15105</name>
</gene>
<accession>A0A3R8S104</accession>
<dbReference type="InterPro" id="IPR009936">
    <property type="entry name" value="DUF1468"/>
</dbReference>
<proteinExistence type="predicted"/>
<dbReference type="EMBL" id="RSED01000011">
    <property type="protein sequence ID" value="RRS03567.1"/>
    <property type="molecule type" value="Genomic_DNA"/>
</dbReference>
<sequence length="164" mass="17484">MTLKRITMPSFIRSPKDFISGLLFLIIGLAAMALGSDYPMGKAIRMGPGYYPMVLSGLLAIVGLACMLKALATRGPSLEPVHLKPLLLVTVSVVLFGLLLRHAGMVAALAVSIYLSSLASSRFTFKAATITFVLLTLFCWGVFIKALSLPIPLVGPWFSALGLS</sequence>
<evidence type="ECO:0000259" key="2">
    <source>
        <dbReference type="Pfam" id="PF07331"/>
    </source>
</evidence>
<keyword evidence="1" id="KW-1133">Transmembrane helix</keyword>
<evidence type="ECO:0000313" key="3">
    <source>
        <dbReference type="EMBL" id="RRS03567.1"/>
    </source>
</evidence>
<protein>
    <submittedName>
        <fullName evidence="3">Tripartite tricarboxylate transporter TctB family protein</fullName>
    </submittedName>
</protein>
<reference evidence="3 4" key="1">
    <citation type="submission" date="2018-12" db="EMBL/GenBank/DDBJ databases">
        <title>The whole draft genome of Aquabacterium sp. SJQ9.</title>
        <authorList>
            <person name="Sun L."/>
            <person name="Gao X."/>
            <person name="Chen W."/>
            <person name="Huang K."/>
        </authorList>
    </citation>
    <scope>NUCLEOTIDE SEQUENCE [LARGE SCALE GENOMIC DNA]</scope>
    <source>
        <strain evidence="3 4">SJQ9</strain>
    </source>
</reference>
<dbReference type="Pfam" id="PF07331">
    <property type="entry name" value="TctB"/>
    <property type="match status" value="1"/>
</dbReference>
<organism evidence="3 4">
    <name type="scientific">Aquabacterium soli</name>
    <dbReference type="NCBI Taxonomy" id="2493092"/>
    <lineage>
        <taxon>Bacteria</taxon>
        <taxon>Pseudomonadati</taxon>
        <taxon>Pseudomonadota</taxon>
        <taxon>Betaproteobacteria</taxon>
        <taxon>Burkholderiales</taxon>
        <taxon>Aquabacterium</taxon>
    </lineage>
</organism>
<feature type="transmembrane region" description="Helical" evidence="1">
    <location>
        <begin position="132"/>
        <end position="158"/>
    </location>
</feature>
<feature type="transmembrane region" description="Helical" evidence="1">
    <location>
        <begin position="51"/>
        <end position="71"/>
    </location>
</feature>
<feature type="transmembrane region" description="Helical" evidence="1">
    <location>
        <begin position="83"/>
        <end position="100"/>
    </location>
</feature>
<comment type="caution">
    <text evidence="3">The sequence shown here is derived from an EMBL/GenBank/DDBJ whole genome shotgun (WGS) entry which is preliminary data.</text>
</comment>
<keyword evidence="4" id="KW-1185">Reference proteome</keyword>